<reference evidence="2 3" key="1">
    <citation type="submission" date="2012-08" db="EMBL/GenBank/DDBJ databases">
        <title>Oryza genome evolution.</title>
        <authorList>
            <person name="Wing R.A."/>
        </authorList>
    </citation>
    <scope>NUCLEOTIDE SEQUENCE</scope>
</reference>
<keyword evidence="3" id="KW-1185">Reference proteome</keyword>
<evidence type="ECO:0000313" key="2">
    <source>
        <dbReference type="EnsemblPlants" id="LPERR11G03850.1"/>
    </source>
</evidence>
<accession>A0A0D9XPI4</accession>
<dbReference type="HOGENOM" id="CLU_121629_0_1_1"/>
<dbReference type="PANTHER" id="PTHR33433">
    <property type="entry name" value="FLOWERING-PROMOTING FACTOR 1-LIKE PROTEIN 1"/>
    <property type="match status" value="1"/>
</dbReference>
<dbReference type="GO" id="GO:0009909">
    <property type="term" value="P:regulation of flower development"/>
    <property type="evidence" value="ECO:0007669"/>
    <property type="project" value="InterPro"/>
</dbReference>
<dbReference type="AlphaFoldDB" id="A0A0D9XPI4"/>
<organism evidence="2 3">
    <name type="scientific">Leersia perrieri</name>
    <dbReference type="NCBI Taxonomy" id="77586"/>
    <lineage>
        <taxon>Eukaryota</taxon>
        <taxon>Viridiplantae</taxon>
        <taxon>Streptophyta</taxon>
        <taxon>Embryophyta</taxon>
        <taxon>Tracheophyta</taxon>
        <taxon>Spermatophyta</taxon>
        <taxon>Magnoliopsida</taxon>
        <taxon>Liliopsida</taxon>
        <taxon>Poales</taxon>
        <taxon>Poaceae</taxon>
        <taxon>BOP clade</taxon>
        <taxon>Oryzoideae</taxon>
        <taxon>Oryzeae</taxon>
        <taxon>Oryzinae</taxon>
        <taxon>Leersia</taxon>
    </lineage>
</organism>
<name>A0A0D9XPI4_9ORYZ</name>
<comment type="similarity">
    <text evidence="1">Belongs to the FPF1 family.</text>
</comment>
<dbReference type="STRING" id="77586.A0A0D9XPI4"/>
<dbReference type="Gramene" id="LPERR11G03850.1">
    <property type="protein sequence ID" value="LPERR11G03850.1"/>
    <property type="gene ID" value="LPERR11G03850"/>
</dbReference>
<reference evidence="2" key="3">
    <citation type="submission" date="2015-04" db="UniProtKB">
        <authorList>
            <consortium name="EnsemblPlants"/>
        </authorList>
    </citation>
    <scope>IDENTIFICATION</scope>
</reference>
<protein>
    <submittedName>
        <fullName evidence="2">Uncharacterized protein</fullName>
    </submittedName>
</protein>
<reference evidence="3" key="2">
    <citation type="submission" date="2013-12" db="EMBL/GenBank/DDBJ databases">
        <authorList>
            <person name="Yu Y."/>
            <person name="Lee S."/>
            <person name="de Baynast K."/>
            <person name="Wissotski M."/>
            <person name="Liu L."/>
            <person name="Talag J."/>
            <person name="Goicoechea J."/>
            <person name="Angelova A."/>
            <person name="Jetty R."/>
            <person name="Kudrna D."/>
            <person name="Golser W."/>
            <person name="Rivera L."/>
            <person name="Zhang J."/>
            <person name="Wing R."/>
        </authorList>
    </citation>
    <scope>NUCLEOTIDE SEQUENCE</scope>
</reference>
<dbReference type="EnsemblPlants" id="LPERR11G03850.1">
    <property type="protein sequence ID" value="LPERR11G03850.1"/>
    <property type="gene ID" value="LPERR11G03850"/>
</dbReference>
<evidence type="ECO:0000256" key="1">
    <source>
        <dbReference type="ARBA" id="ARBA00008013"/>
    </source>
</evidence>
<sequence length="107" mass="11809">MGVGAIVTGTDHGANDVGINGVVRLVESTNDEKQDGESAVRRRKALIHTASGEVVADLEQRLTSMFQFHKRGCLDLISLPANFARFSSLHMYDIVLKNRHSFRVDDV</sequence>
<evidence type="ECO:0000313" key="3">
    <source>
        <dbReference type="Proteomes" id="UP000032180"/>
    </source>
</evidence>
<dbReference type="Proteomes" id="UP000032180">
    <property type="component" value="Chromosome 11"/>
</dbReference>
<proteinExistence type="inferred from homology"/>
<dbReference type="InterPro" id="IPR039274">
    <property type="entry name" value="FPF1"/>
</dbReference>